<dbReference type="InterPro" id="IPR027303">
    <property type="entry name" value="Gln_synth_gly_rich_site"/>
</dbReference>
<dbReference type="Pfam" id="PF18318">
    <property type="entry name" value="Gln-synt_C-ter"/>
    <property type="match status" value="1"/>
</dbReference>
<evidence type="ECO:0000259" key="3">
    <source>
        <dbReference type="PROSITE" id="PS51986"/>
    </source>
</evidence>
<dbReference type="SMART" id="SM01230">
    <property type="entry name" value="Gln-synt_C"/>
    <property type="match status" value="1"/>
</dbReference>
<evidence type="ECO:0000256" key="2">
    <source>
        <dbReference type="RuleBase" id="RU000384"/>
    </source>
</evidence>
<dbReference type="PROSITE" id="PS51987">
    <property type="entry name" value="GS_CATALYTIC"/>
    <property type="match status" value="1"/>
</dbReference>
<sequence length="725" mass="78591">MSGSISRNNAIQAVIDGTYVETMNYIDNPVTEFYGCNVFTDEVMKARLPKNTYKSVKSTIETGSTLDLNAADVVATAMKDWALEKGATHYTHVFYPLTGSSAEKHDSFLSPDGEGKCITEFAGKLLVQGEPDASSFPNGGIRDTFEARGYTAWDITSPAYILESDNGTTLCIPTCFVSWTGEALDKKTPVLRSMQAVDKAAQKVLTLLGNDNVTKVTSFAGPEQEYFLVDTNFFFARPDLISADRTVFGAAPVKGQEFDDHYFGAVPARVLNFMMDFEQECFKLAIPVKTRHNEVAPGQFEIAPVFETANLATDHQQLTVTIIKAVAKKHGMTALFHEKPFAGLNGSGKHVNWSLGNSTQGNLLDPGTNPHDNTQFLIFCAAVISSVQKNQGLLRAVIASASNDHRLGANEAPPAILSVYLGAQLADVFAQIQKSGSATTSIQGGLMNLGVDSMPELPRDAGDRNRTSPFAFTGNRFEFRAVGSMQSIAGPLVALNTMMADALTTMGASLEAKINGGMEIEAAVLEVVKDVMDESGQVVFNGNGYSDEWQVEAAKRGLKNLKTSAEALPELTTPENIAMFERQGVLSKIELESRQNIYQEQYCLKINVEANLTERMAETQILPACIRYQTELAENIASLSAAGVEGDKSALQAVTGQIAALTSSVAALKEVRSKHIEDALEECKYFSSTLLPAMQEVRSAADALEVSVADDLWPLPNYTEMLFIK</sequence>
<gene>
    <name evidence="5" type="ORF">PQO03_15825</name>
</gene>
<dbReference type="Gene3D" id="1.20.120.1560">
    <property type="match status" value="1"/>
</dbReference>
<feature type="domain" description="GS beta-grasp" evidence="3">
    <location>
        <begin position="88"/>
        <end position="181"/>
    </location>
</feature>
<dbReference type="PANTHER" id="PTHR42974">
    <property type="entry name" value="GLUTAMINE SYNTHETASE"/>
    <property type="match status" value="1"/>
</dbReference>
<dbReference type="InterPro" id="IPR052725">
    <property type="entry name" value="GS_Type-3"/>
</dbReference>
<protein>
    <submittedName>
        <fullName evidence="5">Glutamine synthetase III</fullName>
    </submittedName>
</protein>
<organism evidence="5 6">
    <name type="scientific">Lentisphaera profundi</name>
    <dbReference type="NCBI Taxonomy" id="1658616"/>
    <lineage>
        <taxon>Bacteria</taxon>
        <taxon>Pseudomonadati</taxon>
        <taxon>Lentisphaerota</taxon>
        <taxon>Lentisphaeria</taxon>
        <taxon>Lentisphaerales</taxon>
        <taxon>Lentisphaeraceae</taxon>
        <taxon>Lentisphaera</taxon>
    </lineage>
</organism>
<dbReference type="Pfam" id="PF00120">
    <property type="entry name" value="Gln-synt_C"/>
    <property type="match status" value="1"/>
</dbReference>
<dbReference type="InterPro" id="IPR022147">
    <property type="entry name" value="GSIII_N"/>
</dbReference>
<reference evidence="5 6" key="1">
    <citation type="submission" date="2023-02" db="EMBL/GenBank/DDBJ databases">
        <title>Genome sequence of Lentisphaera profundi SAORIC-696.</title>
        <authorList>
            <person name="Kim e."/>
            <person name="Cho J.-C."/>
            <person name="Choi A."/>
            <person name="Kang I."/>
        </authorList>
    </citation>
    <scope>NUCLEOTIDE SEQUENCE [LARGE SCALE GENOMIC DNA]</scope>
    <source>
        <strain evidence="5 6">SAORIC-696</strain>
    </source>
</reference>
<dbReference type="InterPro" id="IPR008147">
    <property type="entry name" value="Gln_synt_N"/>
</dbReference>
<comment type="similarity">
    <text evidence="1 2">Belongs to the glutamine synthetase family.</text>
</comment>
<accession>A0ABY7VYI3</accession>
<proteinExistence type="inferred from homology"/>
<dbReference type="Proteomes" id="UP001214250">
    <property type="component" value="Chromosome 2"/>
</dbReference>
<evidence type="ECO:0000259" key="4">
    <source>
        <dbReference type="PROSITE" id="PS51987"/>
    </source>
</evidence>
<keyword evidence="6" id="KW-1185">Reference proteome</keyword>
<name>A0ABY7VYI3_9BACT</name>
<dbReference type="Gene3D" id="3.30.590.10">
    <property type="entry name" value="Glutamine synthetase/guanido kinase, catalytic domain"/>
    <property type="match status" value="1"/>
</dbReference>
<evidence type="ECO:0000313" key="5">
    <source>
        <dbReference type="EMBL" id="WDE99305.1"/>
    </source>
</evidence>
<dbReference type="InterPro" id="IPR040577">
    <property type="entry name" value="Gln-synt_C"/>
</dbReference>
<dbReference type="InterPro" id="IPR008146">
    <property type="entry name" value="Gln_synth_cat_dom"/>
</dbReference>
<dbReference type="PROSITE" id="PS51986">
    <property type="entry name" value="GS_BETA_GRASP"/>
    <property type="match status" value="1"/>
</dbReference>
<dbReference type="InterPro" id="IPR014746">
    <property type="entry name" value="Gln_synth/guanido_kin_cat_dom"/>
</dbReference>
<dbReference type="EMBL" id="CP117812">
    <property type="protein sequence ID" value="WDE99305.1"/>
    <property type="molecule type" value="Genomic_DNA"/>
</dbReference>
<feature type="domain" description="GS catalytic" evidence="4">
    <location>
        <begin position="193"/>
        <end position="621"/>
    </location>
</feature>
<dbReference type="PROSITE" id="PS00181">
    <property type="entry name" value="GLNA_ATP"/>
    <property type="match status" value="1"/>
</dbReference>
<evidence type="ECO:0000313" key="6">
    <source>
        <dbReference type="Proteomes" id="UP001214250"/>
    </source>
</evidence>
<dbReference type="PANTHER" id="PTHR42974:SF1">
    <property type="entry name" value="TYPE-3 GLUTAMINE SYNTHETASE"/>
    <property type="match status" value="1"/>
</dbReference>
<dbReference type="SUPFAM" id="SSF55931">
    <property type="entry name" value="Glutamine synthetase/guanido kinase"/>
    <property type="match status" value="1"/>
</dbReference>
<dbReference type="RefSeq" id="WP_274154163.1">
    <property type="nucleotide sequence ID" value="NZ_CP117812.1"/>
</dbReference>
<dbReference type="Pfam" id="PF12437">
    <property type="entry name" value="GSIII_N"/>
    <property type="match status" value="1"/>
</dbReference>
<evidence type="ECO:0000256" key="1">
    <source>
        <dbReference type="PROSITE-ProRule" id="PRU01330"/>
    </source>
</evidence>